<accession>A0ABW0RAH6</accession>
<reference evidence="3" key="1">
    <citation type="journal article" date="2019" name="Int. J. Syst. Evol. Microbiol.">
        <title>The Global Catalogue of Microorganisms (GCM) 10K type strain sequencing project: providing services to taxonomists for standard genome sequencing and annotation.</title>
        <authorList>
            <consortium name="The Broad Institute Genomics Platform"/>
            <consortium name="The Broad Institute Genome Sequencing Center for Infectious Disease"/>
            <person name="Wu L."/>
            <person name="Ma J."/>
        </authorList>
    </citation>
    <scope>NUCLEOTIDE SEQUENCE [LARGE SCALE GENOMIC DNA]</scope>
    <source>
        <strain evidence="3">CCUG 56331</strain>
    </source>
</reference>
<evidence type="ECO:0000313" key="3">
    <source>
        <dbReference type="Proteomes" id="UP001595978"/>
    </source>
</evidence>
<dbReference type="EMBL" id="JBHSNQ010000058">
    <property type="protein sequence ID" value="MFC5541561.1"/>
    <property type="molecule type" value="Genomic_DNA"/>
</dbReference>
<dbReference type="Proteomes" id="UP001595978">
    <property type="component" value="Unassembled WGS sequence"/>
</dbReference>
<evidence type="ECO:0000259" key="1">
    <source>
        <dbReference type="Pfam" id="PF23961"/>
    </source>
</evidence>
<sequence>MINYDDIWIPLQTGLENYVGKPVIQAETNGKQPPYPFISIKDTLTDDIGHPFILTNGENQTIKQDIEMVLSLTVHADKIEVSKDLCMKARAYFLGKGAIELSDAGIAIADVLPATNRNVFLTIDYERRYGFDVRLRIQGQETYGIDVIETVTIQEG</sequence>
<organism evidence="2 3">
    <name type="scientific">Ureibacillus suwonensis</name>
    <dbReference type="NCBI Taxonomy" id="313007"/>
    <lineage>
        <taxon>Bacteria</taxon>
        <taxon>Bacillati</taxon>
        <taxon>Bacillota</taxon>
        <taxon>Bacilli</taxon>
        <taxon>Bacillales</taxon>
        <taxon>Caryophanaceae</taxon>
        <taxon>Ureibacillus</taxon>
    </lineage>
</organism>
<gene>
    <name evidence="2" type="ORF">ACFPOH_07260</name>
</gene>
<proteinExistence type="predicted"/>
<protein>
    <submittedName>
        <fullName evidence="2">LIC_12616 family protein</fullName>
    </submittedName>
</protein>
<dbReference type="RefSeq" id="WP_390309257.1">
    <property type="nucleotide sequence ID" value="NZ_JBHSNQ010000058.1"/>
</dbReference>
<dbReference type="Pfam" id="PF23961">
    <property type="entry name" value="Phage_tail_terminator_9"/>
    <property type="match status" value="1"/>
</dbReference>
<comment type="caution">
    <text evidence="2">The sequence shown here is derived from an EMBL/GenBank/DDBJ whole genome shotgun (WGS) entry which is preliminary data.</text>
</comment>
<dbReference type="InterPro" id="IPR057087">
    <property type="entry name" value="Gp12-like"/>
</dbReference>
<keyword evidence="3" id="KW-1185">Reference proteome</keyword>
<name>A0ABW0RAH6_9BACL</name>
<feature type="domain" description="Phage neck terminator protein gp12-like" evidence="1">
    <location>
        <begin position="11"/>
        <end position="154"/>
    </location>
</feature>
<evidence type="ECO:0000313" key="2">
    <source>
        <dbReference type="EMBL" id="MFC5541561.1"/>
    </source>
</evidence>
<dbReference type="NCBIfam" id="NF047498">
    <property type="entry name" value="LIC_12616_fam"/>
    <property type="match status" value="1"/>
</dbReference>